<protein>
    <submittedName>
        <fullName evidence="1">Uncharacterized protein</fullName>
    </submittedName>
</protein>
<dbReference type="KEGG" id="apal:BN85400400"/>
<organism evidence="1 2">
    <name type="scientific">Alteracholeplasma palmae (strain ATCC 49389 / J233)</name>
    <name type="common">Acholeplasma palmae</name>
    <dbReference type="NCBI Taxonomy" id="1318466"/>
    <lineage>
        <taxon>Bacteria</taxon>
        <taxon>Bacillati</taxon>
        <taxon>Mycoplasmatota</taxon>
        <taxon>Mollicutes</taxon>
        <taxon>Acholeplasmatales</taxon>
        <taxon>Acholeplasmataceae</taxon>
        <taxon>Acholeplasma</taxon>
    </lineage>
</organism>
<dbReference type="EMBL" id="FO681347">
    <property type="protein sequence ID" value="CCV63617.1"/>
    <property type="molecule type" value="Genomic_DNA"/>
</dbReference>
<sequence>MKISQSAVENKIVDIKNIVRDKEVLNYIENNFDDNRFSDILFQMIDKKEMKDVDVYKTAGIDRQLFSKIKSNPYYTTNKITIIKLGLAMKLDEEEFQMLLISAGYSLSKNSYVDILVLFCISSNYQKYQEVRNYIDLIK</sequence>
<dbReference type="STRING" id="1318466.BN85400400"/>
<dbReference type="Proteomes" id="UP000032740">
    <property type="component" value="Chromosome"/>
</dbReference>
<name>U4KJM9_ALTPJ</name>
<dbReference type="HOGENOM" id="CLU_1830722_0_0_14"/>
<keyword evidence="2" id="KW-1185">Reference proteome</keyword>
<evidence type="ECO:0000313" key="1">
    <source>
        <dbReference type="EMBL" id="CCV63617.1"/>
    </source>
</evidence>
<accession>U4KJM9</accession>
<gene>
    <name evidence="1" type="ORF">BN85400400</name>
</gene>
<reference evidence="1 2" key="1">
    <citation type="journal article" date="2013" name="J. Mol. Microbiol. Biotechnol.">
        <title>Analysis of the Complete Genomes of Acholeplasma brassicae , A. palmae and A. laidlawii and Their Comparison to the Obligate Parasites from ' Candidatus Phytoplasma'.</title>
        <authorList>
            <person name="Kube M."/>
            <person name="Siewert C."/>
            <person name="Migdoll A.M."/>
            <person name="Duduk B."/>
            <person name="Holz S."/>
            <person name="Rabus R."/>
            <person name="Seemuller E."/>
            <person name="Mitrovic J."/>
            <person name="Muller I."/>
            <person name="Buttner C."/>
            <person name="Reinhardt R."/>
        </authorList>
    </citation>
    <scope>NUCLEOTIDE SEQUENCE [LARGE SCALE GENOMIC DNA]</scope>
    <source>
        <strain evidence="1 2">J233</strain>
    </source>
</reference>
<dbReference type="AlphaFoldDB" id="U4KJM9"/>
<evidence type="ECO:0000313" key="2">
    <source>
        <dbReference type="Proteomes" id="UP000032740"/>
    </source>
</evidence>
<proteinExistence type="predicted"/>